<name>A0A0E9SCM7_ANGAN</name>
<accession>A0A0E9SCM7</accession>
<sequence length="62" mass="7017">MCCVVDSSVFKPCKSQLLYLVNYNSQCVRGCKNILLQISCNTVMLFHSFIPTTLGQHLHNLI</sequence>
<dbReference type="EMBL" id="GBXM01070334">
    <property type="protein sequence ID" value="JAH38243.1"/>
    <property type="molecule type" value="Transcribed_RNA"/>
</dbReference>
<reference evidence="1" key="1">
    <citation type="submission" date="2014-11" db="EMBL/GenBank/DDBJ databases">
        <authorList>
            <person name="Amaro Gonzalez C."/>
        </authorList>
    </citation>
    <scope>NUCLEOTIDE SEQUENCE</scope>
</reference>
<proteinExistence type="predicted"/>
<reference evidence="1" key="2">
    <citation type="journal article" date="2015" name="Fish Shellfish Immunol.">
        <title>Early steps in the European eel (Anguilla anguilla)-Vibrio vulnificus interaction in the gills: Role of the RtxA13 toxin.</title>
        <authorList>
            <person name="Callol A."/>
            <person name="Pajuelo D."/>
            <person name="Ebbesson L."/>
            <person name="Teles M."/>
            <person name="MacKenzie S."/>
            <person name="Amaro C."/>
        </authorList>
    </citation>
    <scope>NUCLEOTIDE SEQUENCE</scope>
</reference>
<protein>
    <submittedName>
        <fullName evidence="1">Uncharacterized protein</fullName>
    </submittedName>
</protein>
<evidence type="ECO:0000313" key="1">
    <source>
        <dbReference type="EMBL" id="JAH38243.1"/>
    </source>
</evidence>
<dbReference type="AlphaFoldDB" id="A0A0E9SCM7"/>
<organism evidence="1">
    <name type="scientific">Anguilla anguilla</name>
    <name type="common">European freshwater eel</name>
    <name type="synonym">Muraena anguilla</name>
    <dbReference type="NCBI Taxonomy" id="7936"/>
    <lineage>
        <taxon>Eukaryota</taxon>
        <taxon>Metazoa</taxon>
        <taxon>Chordata</taxon>
        <taxon>Craniata</taxon>
        <taxon>Vertebrata</taxon>
        <taxon>Euteleostomi</taxon>
        <taxon>Actinopterygii</taxon>
        <taxon>Neopterygii</taxon>
        <taxon>Teleostei</taxon>
        <taxon>Anguilliformes</taxon>
        <taxon>Anguillidae</taxon>
        <taxon>Anguilla</taxon>
    </lineage>
</organism>